<proteinExistence type="predicted"/>
<comment type="caution">
    <text evidence="1">The sequence shown here is derived from an EMBL/GenBank/DDBJ whole genome shotgun (WGS) entry which is preliminary data.</text>
</comment>
<name>A0A6L2M7Y0_TANCI</name>
<organism evidence="1">
    <name type="scientific">Tanacetum cinerariifolium</name>
    <name type="common">Dalmatian daisy</name>
    <name type="synonym">Chrysanthemum cinerariifolium</name>
    <dbReference type="NCBI Taxonomy" id="118510"/>
    <lineage>
        <taxon>Eukaryota</taxon>
        <taxon>Viridiplantae</taxon>
        <taxon>Streptophyta</taxon>
        <taxon>Embryophyta</taxon>
        <taxon>Tracheophyta</taxon>
        <taxon>Spermatophyta</taxon>
        <taxon>Magnoliopsida</taxon>
        <taxon>eudicotyledons</taxon>
        <taxon>Gunneridae</taxon>
        <taxon>Pentapetalae</taxon>
        <taxon>asterids</taxon>
        <taxon>campanulids</taxon>
        <taxon>Asterales</taxon>
        <taxon>Asteraceae</taxon>
        <taxon>Asteroideae</taxon>
        <taxon>Anthemideae</taxon>
        <taxon>Anthemidinae</taxon>
        <taxon>Tanacetum</taxon>
    </lineage>
</organism>
<reference evidence="1" key="1">
    <citation type="journal article" date="2019" name="Sci. Rep.">
        <title>Draft genome of Tanacetum cinerariifolium, the natural source of mosquito coil.</title>
        <authorList>
            <person name="Yamashiro T."/>
            <person name="Shiraishi A."/>
            <person name="Satake H."/>
            <person name="Nakayama K."/>
        </authorList>
    </citation>
    <scope>NUCLEOTIDE SEQUENCE</scope>
</reference>
<evidence type="ECO:0000313" key="1">
    <source>
        <dbReference type="EMBL" id="GEU69760.1"/>
    </source>
</evidence>
<accession>A0A6L2M7Y0</accession>
<sequence length="74" mass="8665">MMASENLHSNAVKEQKNNTFFPNGADNIEHSCQELVITLFKNEQLSIMWRLMEWIFNMLDKVAYSLKAYILLVV</sequence>
<dbReference type="EMBL" id="BKCJ010005994">
    <property type="protein sequence ID" value="GEU69760.1"/>
    <property type="molecule type" value="Genomic_DNA"/>
</dbReference>
<dbReference type="AlphaFoldDB" id="A0A6L2M7Y0"/>
<gene>
    <name evidence="1" type="ORF">Tci_041738</name>
</gene>
<protein>
    <submittedName>
        <fullName evidence="1">Uncharacterized protein</fullName>
    </submittedName>
</protein>